<evidence type="ECO:0000313" key="3">
    <source>
        <dbReference type="Proteomes" id="UP001365542"/>
    </source>
</evidence>
<reference evidence="2 3" key="1">
    <citation type="submission" date="2019-10" db="EMBL/GenBank/DDBJ databases">
        <authorList>
            <person name="Palmer J.M."/>
        </authorList>
    </citation>
    <scope>NUCLEOTIDE SEQUENCE [LARGE SCALE GENOMIC DNA]</scope>
    <source>
        <strain evidence="2 3">TWF694</strain>
    </source>
</reference>
<dbReference type="EMBL" id="JAVHJO010000018">
    <property type="protein sequence ID" value="KAK6524044.1"/>
    <property type="molecule type" value="Genomic_DNA"/>
</dbReference>
<gene>
    <name evidence="2" type="ORF">TWF694_005710</name>
</gene>
<feature type="region of interest" description="Disordered" evidence="1">
    <location>
        <begin position="14"/>
        <end position="269"/>
    </location>
</feature>
<evidence type="ECO:0000313" key="2">
    <source>
        <dbReference type="EMBL" id="KAK6524044.1"/>
    </source>
</evidence>
<organism evidence="2 3">
    <name type="scientific">Orbilia ellipsospora</name>
    <dbReference type="NCBI Taxonomy" id="2528407"/>
    <lineage>
        <taxon>Eukaryota</taxon>
        <taxon>Fungi</taxon>
        <taxon>Dikarya</taxon>
        <taxon>Ascomycota</taxon>
        <taxon>Pezizomycotina</taxon>
        <taxon>Orbiliomycetes</taxon>
        <taxon>Orbiliales</taxon>
        <taxon>Orbiliaceae</taxon>
        <taxon>Orbilia</taxon>
    </lineage>
</organism>
<evidence type="ECO:0000256" key="1">
    <source>
        <dbReference type="SAM" id="MobiDB-lite"/>
    </source>
</evidence>
<accession>A0AAV9WST5</accession>
<feature type="compositionally biased region" description="Low complexity" evidence="1">
    <location>
        <begin position="97"/>
        <end position="113"/>
    </location>
</feature>
<feature type="compositionally biased region" description="Basic residues" evidence="1">
    <location>
        <begin position="200"/>
        <end position="214"/>
    </location>
</feature>
<dbReference type="Proteomes" id="UP001365542">
    <property type="component" value="Unassembled WGS sequence"/>
</dbReference>
<dbReference type="AlphaFoldDB" id="A0AAV9WST5"/>
<keyword evidence="3" id="KW-1185">Reference proteome</keyword>
<sequence length="382" mass="42488">MPTMRPKALAWKIAKETPVFSDTEDDDDTCSVDSGYSYSSDEEMKEIPSRSSSQHRSSPTSPSVQRYERVPGLVRENVSKYEALSPHTSTATYRALSVRSRSPSPTPSSCASSQTYVSPRSSFTSASESVPDQAPRSVEPSKVDSEAQFEVNMPVTTPSHLNSQTQNVPAVTVQPIEDQDEQQQASAQELSIVSSAPSHQRARREFKHLFKDRKRREDSLPSPPASPPRPRTEPKSPLRGTARRNRDSPIKLSLETAKPQPEPSLQPPQLQDLRLAVQNILKFLQSGSPKMGDDWQHYVALLIKNVENIARQLNDNDHLDVQALIPYQWSRMICEVGHIAVMMACPPQPISESSADAFFNISKFYLLGLRSVQCCPCGLTTK</sequence>
<protein>
    <submittedName>
        <fullName evidence="2">Uncharacterized protein</fullName>
    </submittedName>
</protein>
<proteinExistence type="predicted"/>
<feature type="compositionally biased region" description="Low complexity" evidence="1">
    <location>
        <begin position="49"/>
        <end position="63"/>
    </location>
</feature>
<feature type="compositionally biased region" description="Polar residues" evidence="1">
    <location>
        <begin position="114"/>
        <end position="130"/>
    </location>
</feature>
<name>A0AAV9WST5_9PEZI</name>
<comment type="caution">
    <text evidence="2">The sequence shown here is derived from an EMBL/GenBank/DDBJ whole genome shotgun (WGS) entry which is preliminary data.</text>
</comment>
<feature type="compositionally biased region" description="Polar residues" evidence="1">
    <location>
        <begin position="154"/>
        <end position="169"/>
    </location>
</feature>